<proteinExistence type="predicted"/>
<organism evidence="1 2">
    <name type="scientific">Billgrantia sulfidoxydans</name>
    <dbReference type="NCBI Taxonomy" id="2733484"/>
    <lineage>
        <taxon>Bacteria</taxon>
        <taxon>Pseudomonadati</taxon>
        <taxon>Pseudomonadota</taxon>
        <taxon>Gammaproteobacteria</taxon>
        <taxon>Oceanospirillales</taxon>
        <taxon>Halomonadaceae</taxon>
        <taxon>Billgrantia</taxon>
    </lineage>
</organism>
<gene>
    <name evidence="1" type="ORF">HNO51_08330</name>
</gene>
<dbReference type="InterPro" id="IPR013398">
    <property type="entry name" value="CRISPR-assoc_prot_Csy2"/>
</dbReference>
<protein>
    <submittedName>
        <fullName evidence="1">Uncharacterized protein</fullName>
    </submittedName>
</protein>
<evidence type="ECO:0000313" key="2">
    <source>
        <dbReference type="Proteomes" id="UP000671868"/>
    </source>
</evidence>
<dbReference type="Proteomes" id="UP000671868">
    <property type="component" value="Chromosome"/>
</dbReference>
<dbReference type="RefSeq" id="WP_209538935.1">
    <property type="nucleotide sequence ID" value="NZ_CP053381.1"/>
</dbReference>
<dbReference type="Pfam" id="PF09614">
    <property type="entry name" value="Cas_Csy2"/>
    <property type="match status" value="1"/>
</dbReference>
<keyword evidence="2" id="KW-1185">Reference proteome</keyword>
<dbReference type="EMBL" id="CP053381">
    <property type="protein sequence ID" value="QTP54688.1"/>
    <property type="molecule type" value="Genomic_DNA"/>
</dbReference>
<reference evidence="1 2" key="1">
    <citation type="journal article" date="2021" name="Front. Microbiol.">
        <title>Aerobic Denitrification and Heterotrophic Sulfur Oxidation in the Genus Halomonas Revealed by Six Novel Species Characterizations and Genome-Based Analysis.</title>
        <authorList>
            <person name="Wang L."/>
            <person name="Shao Z."/>
        </authorList>
    </citation>
    <scope>NUCLEOTIDE SEQUENCE [LARGE SCALE GENOMIC DNA]</scope>
    <source>
        <strain evidence="1 2">MCCC 1A11059</strain>
    </source>
</reference>
<evidence type="ECO:0000313" key="1">
    <source>
        <dbReference type="EMBL" id="QTP54688.1"/>
    </source>
</evidence>
<accession>A0ABX7W6P7</accession>
<sequence length="691" mass="76990">MHIEEIVYNNNVQERSALIRRHFSPFTPLLDVTGSESVAVIALANLSQRKEVGEDLLDETTARKILKNTSFLESCLKEVSWQHTHNLKFPDPRVSGQRIISNPPCMISGYLSSSGLAKELGWAHNSAAYNKSKLFGACFLWQGGAVNLSVVLKEASHVWVSSLLALEVSPSALQEWKIKLSRYGGTHRIPKVVSRYSPQVRFLYKSNYVSITPVVSHSFMSEIERLARKKIGRFLNIKYPRSASLGDLSGSTGGNLNILDYPPYLVKNESASLSGSGIRRLEDGESLFAKSAIFDKDFLSACRAIIKSEEIPTYKIKKTERRHAVAAIKSHLADWLAPVFEWKESVGDIKQVPCYLNDTLEWRFSSNSFISKDEAAREAASALNKQMCDNSKTRGLAYHPSLLKPLENILRGLIDKQGAARLSTCKVNSGMDGGGKFIYLKKLEVYDASAMPIPYLYGIPSLTALWGMAKEYEIKLNKMHGAELSFNSVAWFLRSYQGGSETKLPAKTRVVGKKVMPPGLKPSRYCDMTMDILVRVHDPENALESMDSELMHAAFPSRFAGGVLLPPAQDTEMEWCRVGSGDSLFQELKRLPRSGRWIVPELIGCDGLEQALVFFGKFKSMKPVMAGYSLLEEPAQREGALEPLHAYAESLLGAARLASPVEFRLRGWQALTEEAFWGMRIENSAMLMGRV</sequence>
<name>A0ABX7W6P7_9GAMM</name>